<keyword evidence="3" id="KW-1003">Cell membrane</keyword>
<name>A0AAU9D3Q7_9LACO</name>
<protein>
    <submittedName>
        <fullName evidence="9">Sugar ABC transporter permease</fullName>
    </submittedName>
</protein>
<dbReference type="AlphaFoldDB" id="A0AAU9D3Q7"/>
<dbReference type="CDD" id="cd06261">
    <property type="entry name" value="TM_PBP2"/>
    <property type="match status" value="1"/>
</dbReference>
<dbReference type="RefSeq" id="WP_317696836.1">
    <property type="nucleotide sequence ID" value="NZ_AP026801.1"/>
</dbReference>
<organism evidence="9 10">
    <name type="scientific">Xylocopilactobacillus apis</name>
    <dbReference type="NCBI Taxonomy" id="2932183"/>
    <lineage>
        <taxon>Bacteria</taxon>
        <taxon>Bacillati</taxon>
        <taxon>Bacillota</taxon>
        <taxon>Bacilli</taxon>
        <taxon>Lactobacillales</taxon>
        <taxon>Lactobacillaceae</taxon>
        <taxon>Xylocopilactobacillus</taxon>
    </lineage>
</organism>
<comment type="subcellular location">
    <subcellularLocation>
        <location evidence="1 7">Cell membrane</location>
        <topology evidence="1 7">Multi-pass membrane protein</topology>
    </subcellularLocation>
</comment>
<dbReference type="GO" id="GO:0005886">
    <property type="term" value="C:plasma membrane"/>
    <property type="evidence" value="ECO:0007669"/>
    <property type="project" value="UniProtKB-SubCell"/>
</dbReference>
<evidence type="ECO:0000259" key="8">
    <source>
        <dbReference type="PROSITE" id="PS50928"/>
    </source>
</evidence>
<proteinExistence type="inferred from homology"/>
<dbReference type="Gene3D" id="1.10.3720.10">
    <property type="entry name" value="MetI-like"/>
    <property type="match status" value="1"/>
</dbReference>
<keyword evidence="2 7" id="KW-0813">Transport</keyword>
<dbReference type="InterPro" id="IPR000515">
    <property type="entry name" value="MetI-like"/>
</dbReference>
<feature type="transmembrane region" description="Helical" evidence="7">
    <location>
        <begin position="110"/>
        <end position="130"/>
    </location>
</feature>
<feature type="transmembrane region" description="Helical" evidence="7">
    <location>
        <begin position="266"/>
        <end position="286"/>
    </location>
</feature>
<dbReference type="SUPFAM" id="SSF161098">
    <property type="entry name" value="MetI-like"/>
    <property type="match status" value="1"/>
</dbReference>
<gene>
    <name evidence="9" type="ORF">KIMC2_00490</name>
</gene>
<keyword evidence="10" id="KW-1185">Reference proteome</keyword>
<feature type="transmembrane region" description="Helical" evidence="7">
    <location>
        <begin position="12"/>
        <end position="34"/>
    </location>
</feature>
<evidence type="ECO:0000256" key="4">
    <source>
        <dbReference type="ARBA" id="ARBA00022692"/>
    </source>
</evidence>
<evidence type="ECO:0000256" key="5">
    <source>
        <dbReference type="ARBA" id="ARBA00022989"/>
    </source>
</evidence>
<dbReference type="GO" id="GO:0055085">
    <property type="term" value="P:transmembrane transport"/>
    <property type="evidence" value="ECO:0007669"/>
    <property type="project" value="InterPro"/>
</dbReference>
<dbReference type="PANTHER" id="PTHR30193">
    <property type="entry name" value="ABC TRANSPORTER PERMEASE PROTEIN"/>
    <property type="match status" value="1"/>
</dbReference>
<dbReference type="KEGG" id="xak:KIMC2_00490"/>
<accession>A0AAU9D3Q7</accession>
<feature type="domain" description="ABC transmembrane type-1" evidence="8">
    <location>
        <begin position="73"/>
        <end position="287"/>
    </location>
</feature>
<evidence type="ECO:0000313" key="10">
    <source>
        <dbReference type="Proteomes" id="UP001321804"/>
    </source>
</evidence>
<dbReference type="PANTHER" id="PTHR30193:SF37">
    <property type="entry name" value="INNER MEMBRANE ABC TRANSPORTER PERMEASE PROTEIN YCJO"/>
    <property type="match status" value="1"/>
</dbReference>
<evidence type="ECO:0000256" key="1">
    <source>
        <dbReference type="ARBA" id="ARBA00004651"/>
    </source>
</evidence>
<dbReference type="PROSITE" id="PS50928">
    <property type="entry name" value="ABC_TM1"/>
    <property type="match status" value="1"/>
</dbReference>
<comment type="similarity">
    <text evidence="7">Belongs to the binding-protein-dependent transport system permease family.</text>
</comment>
<keyword evidence="4 7" id="KW-0812">Transmembrane</keyword>
<keyword evidence="5 7" id="KW-1133">Transmembrane helix</keyword>
<evidence type="ECO:0000256" key="6">
    <source>
        <dbReference type="ARBA" id="ARBA00023136"/>
    </source>
</evidence>
<feature type="transmembrane region" description="Helical" evidence="7">
    <location>
        <begin position="161"/>
        <end position="183"/>
    </location>
</feature>
<dbReference type="Proteomes" id="UP001321804">
    <property type="component" value="Chromosome"/>
</dbReference>
<dbReference type="EMBL" id="AP026801">
    <property type="protein sequence ID" value="BDR55487.1"/>
    <property type="molecule type" value="Genomic_DNA"/>
</dbReference>
<feature type="transmembrane region" description="Helical" evidence="7">
    <location>
        <begin position="136"/>
        <end position="154"/>
    </location>
</feature>
<evidence type="ECO:0000256" key="7">
    <source>
        <dbReference type="RuleBase" id="RU363032"/>
    </source>
</evidence>
<dbReference type="Pfam" id="PF00528">
    <property type="entry name" value="BPD_transp_1"/>
    <property type="match status" value="1"/>
</dbReference>
<feature type="transmembrane region" description="Helical" evidence="7">
    <location>
        <begin position="72"/>
        <end position="98"/>
    </location>
</feature>
<dbReference type="InterPro" id="IPR051393">
    <property type="entry name" value="ABC_transporter_permease"/>
</dbReference>
<reference evidence="9 10" key="1">
    <citation type="journal article" date="2023" name="Microbiol. Spectr.">
        <title>Symbiosis of Carpenter Bees with Uncharacterized Lactic Acid Bacteria Showing NAD Auxotrophy.</title>
        <authorList>
            <person name="Kawasaki S."/>
            <person name="Ozawa K."/>
            <person name="Mori T."/>
            <person name="Yamamoto A."/>
            <person name="Ito M."/>
            <person name="Ohkuma M."/>
            <person name="Sakamoto M."/>
            <person name="Matsutani M."/>
        </authorList>
    </citation>
    <scope>NUCLEOTIDE SEQUENCE [LARGE SCALE GENOMIC DNA]</scope>
    <source>
        <strain evidence="9 10">KimC2</strain>
    </source>
</reference>
<evidence type="ECO:0000256" key="3">
    <source>
        <dbReference type="ARBA" id="ARBA00022475"/>
    </source>
</evidence>
<dbReference type="InterPro" id="IPR035906">
    <property type="entry name" value="MetI-like_sf"/>
</dbReference>
<evidence type="ECO:0000313" key="9">
    <source>
        <dbReference type="EMBL" id="BDR55487.1"/>
    </source>
</evidence>
<sequence length="297" mass="34089">MINQKTGWKQTLHALIYLAPMMILLSIFFLYPIISTFLLSAFKKYNFYTNVGDGVGFTNFIYLWRDPLFHKAVLNTFVFVLGVVPASIIISLGISMLLNRFKKVRGFFQTLYFLPYVTSTVAIAMVWVWIYHSDYGVLNFILGLFHIKPIGWLTNPHYTMLTLIIFSIWKNLGLNIILFLVALNSVPKQYYLSASLDGANSWQQFTNITLPLISPTTFLVTINAMIASFKVFDQIYVFYHNTAGPNNSGITIVYYLYQKFYVENNYTVASAAGVVLFVIIIIATLLQNYVSKHYVHY</sequence>
<evidence type="ECO:0000256" key="2">
    <source>
        <dbReference type="ARBA" id="ARBA00022448"/>
    </source>
</evidence>
<keyword evidence="6 7" id="KW-0472">Membrane</keyword>